<name>A0A4R3MLC1_9HYPH</name>
<accession>A0A4R3MLC1</accession>
<sequence length="35" mass="4089">MLRLLFRRRGAYVWRPALDLRDGRIAAALMTFAPN</sequence>
<gene>
    <name evidence="1" type="ORF">EDC22_101458</name>
</gene>
<protein>
    <submittedName>
        <fullName evidence="1">Uncharacterized protein</fullName>
    </submittedName>
</protein>
<reference evidence="1 2" key="1">
    <citation type="submission" date="2019-03" db="EMBL/GenBank/DDBJ databases">
        <title>Genomic Encyclopedia of Type Strains, Phase IV (KMG-IV): sequencing the most valuable type-strain genomes for metagenomic binning, comparative biology and taxonomic classification.</title>
        <authorList>
            <person name="Goeker M."/>
        </authorList>
    </citation>
    <scope>NUCLEOTIDE SEQUENCE [LARGE SCALE GENOMIC DNA]</scope>
    <source>
        <strain evidence="1 2">DSM 19345</strain>
    </source>
</reference>
<evidence type="ECO:0000313" key="1">
    <source>
        <dbReference type="EMBL" id="TCT13588.1"/>
    </source>
</evidence>
<proteinExistence type="predicted"/>
<keyword evidence="2" id="KW-1185">Reference proteome</keyword>
<dbReference type="AlphaFoldDB" id="A0A4R3MLC1"/>
<organism evidence="1 2">
    <name type="scientific">Tepidamorphus gemmatus</name>
    <dbReference type="NCBI Taxonomy" id="747076"/>
    <lineage>
        <taxon>Bacteria</taxon>
        <taxon>Pseudomonadati</taxon>
        <taxon>Pseudomonadota</taxon>
        <taxon>Alphaproteobacteria</taxon>
        <taxon>Hyphomicrobiales</taxon>
        <taxon>Tepidamorphaceae</taxon>
        <taxon>Tepidamorphus</taxon>
    </lineage>
</organism>
<comment type="caution">
    <text evidence="1">The sequence shown here is derived from an EMBL/GenBank/DDBJ whole genome shotgun (WGS) entry which is preliminary data.</text>
</comment>
<dbReference type="Proteomes" id="UP000295678">
    <property type="component" value="Unassembled WGS sequence"/>
</dbReference>
<evidence type="ECO:0000313" key="2">
    <source>
        <dbReference type="Proteomes" id="UP000295678"/>
    </source>
</evidence>
<dbReference type="EMBL" id="SMAK01000001">
    <property type="protein sequence ID" value="TCT13588.1"/>
    <property type="molecule type" value="Genomic_DNA"/>
</dbReference>